<sequence length="140" mass="15107">MAVFYWTLRALLSHWRRHPVQFFSVLTGLWLATALLIGVQALNSQARDSYARASQLIGGEPQASLGAPDGASFPQAVFAQLRRAGWPVSPVVQGRVQLKGREDVRLQLMGIDPVSLPGSGAVAGQRLSQAQMPAFFDPPG</sequence>
<feature type="non-terminal residue" evidence="2">
    <location>
        <position position="140"/>
    </location>
</feature>
<evidence type="ECO:0000256" key="1">
    <source>
        <dbReference type="SAM" id="Phobius"/>
    </source>
</evidence>
<dbReference type="EMBL" id="JACARY010000109">
    <property type="protein sequence ID" value="NWD99121.1"/>
    <property type="molecule type" value="Genomic_DNA"/>
</dbReference>
<accession>A0ABX2R8U4</accession>
<keyword evidence="1" id="KW-1133">Transmembrane helix</keyword>
<dbReference type="PANTHER" id="PTHR30287:SF2">
    <property type="entry name" value="BLL1001 PROTEIN"/>
    <property type="match status" value="1"/>
</dbReference>
<gene>
    <name evidence="2" type="ORF">HX871_32385</name>
</gene>
<dbReference type="InterPro" id="IPR038766">
    <property type="entry name" value="Membrane_comp_ABC_pdt"/>
</dbReference>
<comment type="caution">
    <text evidence="2">The sequence shown here is derived from an EMBL/GenBank/DDBJ whole genome shotgun (WGS) entry which is preliminary data.</text>
</comment>
<reference evidence="2 3" key="1">
    <citation type="submission" date="2020-04" db="EMBL/GenBank/DDBJ databases">
        <title>Molecular characterization of pseudomonads from Agaricus bisporus reveal novel blotch 2 pathogens in Western Europe.</title>
        <authorList>
            <person name="Taparia T."/>
            <person name="Krijger M."/>
            <person name="Haynes E."/>
            <person name="Elpinstone J.G."/>
            <person name="Noble R."/>
            <person name="Van Der Wolf J."/>
        </authorList>
    </citation>
    <scope>NUCLEOTIDE SEQUENCE [LARGE SCALE GENOMIC DNA]</scope>
    <source>
        <strain evidence="2 3">P7774</strain>
    </source>
</reference>
<keyword evidence="1" id="KW-0472">Membrane</keyword>
<protein>
    <submittedName>
        <fullName evidence="2">ABC transporter permease</fullName>
    </submittedName>
</protein>
<proteinExistence type="predicted"/>
<dbReference type="Proteomes" id="UP000572863">
    <property type="component" value="Unassembled WGS sequence"/>
</dbReference>
<evidence type="ECO:0000313" key="3">
    <source>
        <dbReference type="Proteomes" id="UP000572863"/>
    </source>
</evidence>
<name>A0ABX2R8U4_9PSED</name>
<evidence type="ECO:0000313" key="2">
    <source>
        <dbReference type="EMBL" id="NWD99121.1"/>
    </source>
</evidence>
<feature type="transmembrane region" description="Helical" evidence="1">
    <location>
        <begin position="20"/>
        <end position="42"/>
    </location>
</feature>
<dbReference type="PANTHER" id="PTHR30287">
    <property type="entry name" value="MEMBRANE COMPONENT OF PREDICTED ABC SUPERFAMILY METABOLITE UPTAKE TRANSPORTER"/>
    <property type="match status" value="1"/>
</dbReference>
<keyword evidence="3" id="KW-1185">Reference proteome</keyword>
<keyword evidence="1" id="KW-0812">Transmembrane</keyword>
<organism evidence="2 3">
    <name type="scientific">Pseudomonas reactans</name>
    <dbReference type="NCBI Taxonomy" id="117680"/>
    <lineage>
        <taxon>Bacteria</taxon>
        <taxon>Pseudomonadati</taxon>
        <taxon>Pseudomonadota</taxon>
        <taxon>Gammaproteobacteria</taxon>
        <taxon>Pseudomonadales</taxon>
        <taxon>Pseudomonadaceae</taxon>
        <taxon>Pseudomonas</taxon>
    </lineage>
</organism>